<evidence type="ECO:0000256" key="1">
    <source>
        <dbReference type="SAM" id="MobiDB-lite"/>
    </source>
</evidence>
<sequence>MSGQKRAAHDEEAVRAVGRAAGYCWADRPSGPGSCTRPPGHTGSHVDHYNGRVSATATEGYRWPQ</sequence>
<dbReference type="Proteomes" id="UP001601197">
    <property type="component" value="Unassembled WGS sequence"/>
</dbReference>
<accession>A0ABW6KSI7</accession>
<evidence type="ECO:0000313" key="3">
    <source>
        <dbReference type="Proteomes" id="UP001601197"/>
    </source>
</evidence>
<proteinExistence type="predicted"/>
<organism evidence="2 3">
    <name type="scientific">Streptomyces kebangsaanensis</name>
    <dbReference type="NCBI Taxonomy" id="864058"/>
    <lineage>
        <taxon>Bacteria</taxon>
        <taxon>Bacillati</taxon>
        <taxon>Actinomycetota</taxon>
        <taxon>Actinomycetes</taxon>
        <taxon>Kitasatosporales</taxon>
        <taxon>Streptomycetaceae</taxon>
        <taxon>Streptomyces</taxon>
    </lineage>
</organism>
<dbReference type="EMBL" id="JBIAFJ010000011">
    <property type="protein sequence ID" value="MFE9170866.1"/>
    <property type="molecule type" value="Genomic_DNA"/>
</dbReference>
<protein>
    <submittedName>
        <fullName evidence="2">Uncharacterized protein</fullName>
    </submittedName>
</protein>
<comment type="caution">
    <text evidence="2">The sequence shown here is derived from an EMBL/GenBank/DDBJ whole genome shotgun (WGS) entry which is preliminary data.</text>
</comment>
<evidence type="ECO:0000313" key="2">
    <source>
        <dbReference type="EMBL" id="MFE9170866.1"/>
    </source>
</evidence>
<keyword evidence="3" id="KW-1185">Reference proteome</keyword>
<dbReference type="RefSeq" id="WP_388347399.1">
    <property type="nucleotide sequence ID" value="NZ_JBIAFJ010000011.1"/>
</dbReference>
<name>A0ABW6KSI7_9ACTN</name>
<feature type="region of interest" description="Disordered" evidence="1">
    <location>
        <begin position="28"/>
        <end position="65"/>
    </location>
</feature>
<gene>
    <name evidence="2" type="ORF">ACFYNZ_15285</name>
</gene>
<reference evidence="2 3" key="1">
    <citation type="submission" date="2024-10" db="EMBL/GenBank/DDBJ databases">
        <title>The Natural Products Discovery Center: Release of the First 8490 Sequenced Strains for Exploring Actinobacteria Biosynthetic Diversity.</title>
        <authorList>
            <person name="Kalkreuter E."/>
            <person name="Kautsar S.A."/>
            <person name="Yang D."/>
            <person name="Bader C.D."/>
            <person name="Teijaro C.N."/>
            <person name="Fluegel L."/>
            <person name="Davis C.M."/>
            <person name="Simpson J.R."/>
            <person name="Lauterbach L."/>
            <person name="Steele A.D."/>
            <person name="Gui C."/>
            <person name="Meng S."/>
            <person name="Li G."/>
            <person name="Viehrig K."/>
            <person name="Ye F."/>
            <person name="Su P."/>
            <person name="Kiefer A.F."/>
            <person name="Nichols A."/>
            <person name="Cepeda A.J."/>
            <person name="Yan W."/>
            <person name="Fan B."/>
            <person name="Jiang Y."/>
            <person name="Adhikari A."/>
            <person name="Zheng C.-J."/>
            <person name="Schuster L."/>
            <person name="Cowan T.M."/>
            <person name="Smanski M.J."/>
            <person name="Chevrette M.G."/>
            <person name="De Carvalho L.P.S."/>
            <person name="Shen B."/>
        </authorList>
    </citation>
    <scope>NUCLEOTIDE SEQUENCE [LARGE SCALE GENOMIC DNA]</scope>
    <source>
        <strain evidence="2 3">NPDC007147</strain>
    </source>
</reference>